<accession>A0ABT6Y7K3</accession>
<dbReference type="PROSITE" id="PS51257">
    <property type="entry name" value="PROKAR_LIPOPROTEIN"/>
    <property type="match status" value="1"/>
</dbReference>
<evidence type="ECO:0000259" key="1">
    <source>
        <dbReference type="Pfam" id="PF14240"/>
    </source>
</evidence>
<proteinExistence type="predicted"/>
<dbReference type="InterPro" id="IPR025924">
    <property type="entry name" value="YHYH_dom"/>
</dbReference>
<protein>
    <submittedName>
        <fullName evidence="2">YHYH protein</fullName>
    </submittedName>
</protein>
<dbReference type="PANTHER" id="PTHR30289:SF8">
    <property type="entry name" value="YHYH DOMAIN-CONTAINING PROTEIN"/>
    <property type="match status" value="1"/>
</dbReference>
<reference evidence="2 3" key="1">
    <citation type="submission" date="2023-05" db="EMBL/GenBank/DDBJ databases">
        <title>Novel species of genus Flectobacillus isolated from stream in China.</title>
        <authorList>
            <person name="Lu H."/>
        </authorList>
    </citation>
    <scope>NUCLEOTIDE SEQUENCE [LARGE SCALE GENOMIC DNA]</scope>
    <source>
        <strain evidence="2 3">KCTC 42575</strain>
    </source>
</reference>
<name>A0ABT6Y7K3_9BACT</name>
<gene>
    <name evidence="2" type="ORF">QM524_10005</name>
</gene>
<evidence type="ECO:0000313" key="2">
    <source>
        <dbReference type="EMBL" id="MDI9859544.1"/>
    </source>
</evidence>
<organism evidence="2 3">
    <name type="scientific">Flectobacillus roseus</name>
    <dbReference type="NCBI Taxonomy" id="502259"/>
    <lineage>
        <taxon>Bacteria</taxon>
        <taxon>Pseudomonadati</taxon>
        <taxon>Bacteroidota</taxon>
        <taxon>Cytophagia</taxon>
        <taxon>Cytophagales</taxon>
        <taxon>Flectobacillaceae</taxon>
        <taxon>Flectobacillus</taxon>
    </lineage>
</organism>
<sequence>MKKQLFVLAFIGMFSCKSDNTTSVTPDDTTTTSDVDISVVQAKFSNSGLSVTVEGNYLVIKCNGIPNHKSPYFQSTDARYEAYNGTNTKFNLNPNRISSQNLVFKIPLHPAKASTHASTPLGPIGVSLNGVPFFNQYAGPNQPLTNEINSFDQYLGHPQLTGQYHYHQEPAYLTTQNGKSAFLGFLLDGFPVYGPQENGKSVSNTDLDTYHGHSHATAEFPKGVYHYHITDADPYINGSGFYGTAGTVSQ</sequence>
<comment type="caution">
    <text evidence="2">The sequence shown here is derived from an EMBL/GenBank/DDBJ whole genome shotgun (WGS) entry which is preliminary data.</text>
</comment>
<evidence type="ECO:0000313" key="3">
    <source>
        <dbReference type="Proteomes" id="UP001236507"/>
    </source>
</evidence>
<dbReference type="RefSeq" id="WP_283344464.1">
    <property type="nucleotide sequence ID" value="NZ_JASHIF010000008.1"/>
</dbReference>
<dbReference type="Pfam" id="PF14240">
    <property type="entry name" value="YHYH"/>
    <property type="match status" value="2"/>
</dbReference>
<dbReference type="PANTHER" id="PTHR30289">
    <property type="entry name" value="UNCHARACTERIZED PROTEIN YBCL-RELATED"/>
    <property type="match status" value="1"/>
</dbReference>
<feature type="domain" description="YHYH" evidence="1">
    <location>
        <begin position="203"/>
        <end position="237"/>
    </location>
</feature>
<dbReference type="Proteomes" id="UP001236507">
    <property type="component" value="Unassembled WGS sequence"/>
</dbReference>
<dbReference type="EMBL" id="JASHIF010000008">
    <property type="protein sequence ID" value="MDI9859544.1"/>
    <property type="molecule type" value="Genomic_DNA"/>
</dbReference>
<keyword evidence="3" id="KW-1185">Reference proteome</keyword>
<feature type="domain" description="YHYH" evidence="1">
    <location>
        <begin position="104"/>
        <end position="196"/>
    </location>
</feature>